<keyword evidence="5" id="KW-0325">Glycoprotein</keyword>
<keyword evidence="4" id="KW-1015">Disulfide bond</keyword>
<evidence type="ECO:0000256" key="4">
    <source>
        <dbReference type="ARBA" id="ARBA00023157"/>
    </source>
</evidence>
<dbReference type="PANTHER" id="PTHR11567">
    <property type="entry name" value="ACID PHOSPHATASE-RELATED"/>
    <property type="match status" value="1"/>
</dbReference>
<feature type="chain" id="PRO_5045834589" evidence="6">
    <location>
        <begin position="22"/>
        <end position="354"/>
    </location>
</feature>
<dbReference type="InterPro" id="IPR050645">
    <property type="entry name" value="Histidine_acid_phosphatase"/>
</dbReference>
<comment type="similarity">
    <text evidence="1">Belongs to the histidine acid phosphatase family.</text>
</comment>
<dbReference type="InterPro" id="IPR029033">
    <property type="entry name" value="His_PPase_superfam"/>
</dbReference>
<dbReference type="PANTHER" id="PTHR11567:SF211">
    <property type="entry name" value="PROSTATIC ACID PHOSPHATASE"/>
    <property type="match status" value="1"/>
</dbReference>
<evidence type="ECO:0000256" key="3">
    <source>
        <dbReference type="ARBA" id="ARBA00022801"/>
    </source>
</evidence>
<dbReference type="EMBL" id="JADWVN010000026">
    <property type="protein sequence ID" value="MBL7527361.1"/>
    <property type="molecule type" value="Genomic_DNA"/>
</dbReference>
<dbReference type="InterPro" id="IPR033379">
    <property type="entry name" value="Acid_Pase_AS"/>
</dbReference>
<feature type="signal peptide" evidence="6">
    <location>
        <begin position="1"/>
        <end position="21"/>
    </location>
</feature>
<dbReference type="PROSITE" id="PS00616">
    <property type="entry name" value="HIS_ACID_PHOSPHAT_1"/>
    <property type="match status" value="1"/>
</dbReference>
<dbReference type="Proteomes" id="UP000809910">
    <property type="component" value="Unassembled WGS sequence"/>
</dbReference>
<evidence type="ECO:0000313" key="7">
    <source>
        <dbReference type="EMBL" id="MBL7527361.1"/>
    </source>
</evidence>
<protein>
    <submittedName>
        <fullName evidence="7">Histidine-type phosphatase</fullName>
    </submittedName>
</protein>
<keyword evidence="8" id="KW-1185">Reference proteome</keyword>
<gene>
    <name evidence="7" type="ORF">I5282_12375</name>
</gene>
<comment type="caution">
    <text evidence="7">The sequence shown here is derived from an EMBL/GenBank/DDBJ whole genome shotgun (WGS) entry which is preliminary data.</text>
</comment>
<evidence type="ECO:0000256" key="6">
    <source>
        <dbReference type="SAM" id="SignalP"/>
    </source>
</evidence>
<proteinExistence type="inferred from homology"/>
<dbReference type="Gene3D" id="3.40.50.1240">
    <property type="entry name" value="Phosphoglycerate mutase-like"/>
    <property type="match status" value="1"/>
</dbReference>
<name>A0ABS1WDC8_9GAMM</name>
<sequence length="354" mass="39543">MGNIIRLTCALLLGAPSILFAADTLIFAVDIIRHGDRTPITLLPAVPYQWQEGPGQLTADGMRQEYNLGVEFRKKYIEQTHLLPEHYEYGTLYVRSTDYERTLMSAQSLLLGLYPQGTGPKTTESSTPALPNGFQPIPIFSAPSKYDEIILQRLSSEEHDKLMQQYVYSTREWQQKNDALKDKYPLWSQLTGYTITSLSDLQPLGDTLYIHQIHNAPMPAGLSSTDIETIIDASNWAFMAQERPKQVANAYSTKIMTNIAKFLEKGSKQNSKLKYVLLSAHDTTVAGALSFLGTPLYKAPPYASNLNFSLYESGSNYYTVKVTYNNAPVSIPACGGTVCELNQFIQLIKNSNDE</sequence>
<dbReference type="InterPro" id="IPR000560">
    <property type="entry name" value="His_Pase_clade-2"/>
</dbReference>
<dbReference type="SUPFAM" id="SSF53254">
    <property type="entry name" value="Phosphoglycerate mutase-like"/>
    <property type="match status" value="1"/>
</dbReference>
<dbReference type="RefSeq" id="WP_203114011.1">
    <property type="nucleotide sequence ID" value="NZ_JADWVN010000026.1"/>
</dbReference>
<dbReference type="CDD" id="cd07061">
    <property type="entry name" value="HP_HAP_like"/>
    <property type="match status" value="1"/>
</dbReference>
<evidence type="ECO:0000256" key="5">
    <source>
        <dbReference type="ARBA" id="ARBA00023180"/>
    </source>
</evidence>
<reference evidence="7 8" key="1">
    <citation type="submission" date="2020-12" db="EMBL/GenBank/DDBJ databases">
        <title>WGS of Legionella: environmental sample.</title>
        <authorList>
            <person name="Cristino S."/>
            <person name="Girolamini L."/>
            <person name="Salaris S."/>
            <person name="Pascale M.R."/>
            <person name="Mazzotta M."/>
            <person name="Orsini M."/>
            <person name="Grottola A."/>
        </authorList>
    </citation>
    <scope>NUCLEOTIDE SEQUENCE [LARGE SCALE GENOMIC DNA]</scope>
    <source>
        <strain evidence="7 8">30cs62</strain>
    </source>
</reference>
<dbReference type="Pfam" id="PF00328">
    <property type="entry name" value="His_Phos_2"/>
    <property type="match status" value="1"/>
</dbReference>
<organism evidence="7 8">
    <name type="scientific">Legionella bononiensis</name>
    <dbReference type="NCBI Taxonomy" id="2793102"/>
    <lineage>
        <taxon>Bacteria</taxon>
        <taxon>Pseudomonadati</taxon>
        <taxon>Pseudomonadota</taxon>
        <taxon>Gammaproteobacteria</taxon>
        <taxon>Legionellales</taxon>
        <taxon>Legionellaceae</taxon>
        <taxon>Legionella</taxon>
    </lineage>
</organism>
<evidence type="ECO:0000256" key="1">
    <source>
        <dbReference type="ARBA" id="ARBA00005375"/>
    </source>
</evidence>
<keyword evidence="3" id="KW-0378">Hydrolase</keyword>
<evidence type="ECO:0000256" key="2">
    <source>
        <dbReference type="ARBA" id="ARBA00022729"/>
    </source>
</evidence>
<accession>A0ABS1WDC8</accession>
<keyword evidence="2 6" id="KW-0732">Signal</keyword>
<evidence type="ECO:0000313" key="8">
    <source>
        <dbReference type="Proteomes" id="UP000809910"/>
    </source>
</evidence>